<feature type="region of interest" description="Disordered" evidence="1">
    <location>
        <begin position="25"/>
        <end position="56"/>
    </location>
</feature>
<dbReference type="AlphaFoldDB" id="S9TN60"/>
<reference evidence="2 3" key="1">
    <citation type="journal article" date="2013" name="PLoS ONE">
        <title>Predicting the Proteins of Angomonas deanei, Strigomonas culicis and Their Respective Endosymbionts Reveals New Aspects of the Trypanosomatidae Family.</title>
        <authorList>
            <person name="Motta M.C."/>
            <person name="Martins A.C."/>
            <person name="de Souza S.S."/>
            <person name="Catta-Preta C.M."/>
            <person name="Silva R."/>
            <person name="Klein C.C."/>
            <person name="de Almeida L.G."/>
            <person name="de Lima Cunha O."/>
            <person name="Ciapina L.P."/>
            <person name="Brocchi M."/>
            <person name="Colabardini A.C."/>
            <person name="de Araujo Lima B."/>
            <person name="Machado C.R."/>
            <person name="de Almeida Soares C.M."/>
            <person name="Probst C.M."/>
            <person name="de Menezes C.B."/>
            <person name="Thompson C.E."/>
            <person name="Bartholomeu D.C."/>
            <person name="Gradia D.F."/>
            <person name="Pavoni D.P."/>
            <person name="Grisard E.C."/>
            <person name="Fantinatti-Garboggini F."/>
            <person name="Marchini F.K."/>
            <person name="Rodrigues-Luiz G.F."/>
            <person name="Wagner G."/>
            <person name="Goldman G.H."/>
            <person name="Fietto J.L."/>
            <person name="Elias M.C."/>
            <person name="Goldman M.H."/>
            <person name="Sagot M.F."/>
            <person name="Pereira M."/>
            <person name="Stoco P.H."/>
            <person name="de Mendonca-Neto R.P."/>
            <person name="Teixeira S.M."/>
            <person name="Maciel T.E."/>
            <person name="de Oliveira Mendes T.A."/>
            <person name="Urmenyi T.P."/>
            <person name="de Souza W."/>
            <person name="Schenkman S."/>
            <person name="de Vasconcelos A.T."/>
        </authorList>
    </citation>
    <scope>NUCLEOTIDE SEQUENCE [LARGE SCALE GENOMIC DNA]</scope>
</reference>
<name>S9TN60_9TRYP</name>
<evidence type="ECO:0000256" key="1">
    <source>
        <dbReference type="SAM" id="MobiDB-lite"/>
    </source>
</evidence>
<organism evidence="2 3">
    <name type="scientific">Strigomonas culicis</name>
    <dbReference type="NCBI Taxonomy" id="28005"/>
    <lineage>
        <taxon>Eukaryota</taxon>
        <taxon>Discoba</taxon>
        <taxon>Euglenozoa</taxon>
        <taxon>Kinetoplastea</taxon>
        <taxon>Metakinetoplastina</taxon>
        <taxon>Trypanosomatida</taxon>
        <taxon>Trypanosomatidae</taxon>
        <taxon>Strigomonadinae</taxon>
        <taxon>Strigomonas</taxon>
    </lineage>
</organism>
<dbReference type="SUPFAM" id="SSF49899">
    <property type="entry name" value="Concanavalin A-like lectins/glucanases"/>
    <property type="match status" value="1"/>
</dbReference>
<comment type="caution">
    <text evidence="2">The sequence shown here is derived from an EMBL/GenBank/DDBJ whole genome shotgun (WGS) entry which is preliminary data.</text>
</comment>
<feature type="compositionally biased region" description="Polar residues" evidence="1">
    <location>
        <begin position="45"/>
        <end position="55"/>
    </location>
</feature>
<evidence type="ECO:0000313" key="3">
    <source>
        <dbReference type="Proteomes" id="UP000015354"/>
    </source>
</evidence>
<dbReference type="Gene3D" id="2.60.120.200">
    <property type="match status" value="1"/>
</dbReference>
<accession>S9TN60</accession>
<proteinExistence type="predicted"/>
<sequence length="526" mass="56896">MLSLRSAHTLYEDAVVYSSVREEAQEAMADSQPSHGNGTAEYARVSTSPPSTVWQGRSDDAAIGEQEPLDDLCFASGSFLRIQGALGTSSDFTLDAYLRLTEINLCQLVFSQTLTRHPFHAPNVLLLARVLDGKLQFGCISVAAGKERFTTGLEMCVVPLFPEDADNFVRFTFVQSENSICVYKNGLLEDSCKRKKGVDASPLCNTLLIGGSPMDTTASLKGCMRGFRVFNAALSSEVVAELSSQKAASTATAAGRHLVVHIVMARPPAVGFVNGTPQEALCKLSITAAGDVSAWPSPGARAGDAALGTTQCVPELDFGYDDEETEMFTLHGTAFVHHATKNYVMQWREMRELTPEALQAAHHVCCRQMAHYGCLRVLAQLLIDTVGAPERGAPFTSTEDRLLLRGLTRQCVSGVAFSGAISLHSKLKTAVLHGVCRRDVGGVNLLTGDVVLRTLLDVGCIGVKLLEFESSHPLKPSSKCVHEVSVPDEELYCIILIRGVGRAASRFRLRWTLPCPTWWHGLLGSP</sequence>
<gene>
    <name evidence="2" type="ORF">STCU_10146</name>
</gene>
<dbReference type="Proteomes" id="UP000015354">
    <property type="component" value="Unassembled WGS sequence"/>
</dbReference>
<dbReference type="EMBL" id="ATMH01010069">
    <property type="protein sequence ID" value="EPY18164.1"/>
    <property type="molecule type" value="Genomic_DNA"/>
</dbReference>
<protein>
    <submittedName>
        <fullName evidence="2">Uncharacterized protein</fullName>
    </submittedName>
</protein>
<keyword evidence="3" id="KW-1185">Reference proteome</keyword>
<evidence type="ECO:0000313" key="2">
    <source>
        <dbReference type="EMBL" id="EPY18164.1"/>
    </source>
</evidence>
<dbReference type="InterPro" id="IPR013320">
    <property type="entry name" value="ConA-like_dom_sf"/>
</dbReference>